<name>A0A7Y6B691_9SPHN</name>
<proteinExistence type="predicted"/>
<dbReference type="InterPro" id="IPR050816">
    <property type="entry name" value="Flavin-dep_Halogenase_NPB"/>
</dbReference>
<dbReference type="EMBL" id="JABMCH010000069">
    <property type="protein sequence ID" value="NUU48194.1"/>
    <property type="molecule type" value="Genomic_DNA"/>
</dbReference>
<reference evidence="3 4" key="1">
    <citation type="submission" date="2020-05" db="EMBL/GenBank/DDBJ databases">
        <title>Genome Sequencing of Type Strains.</title>
        <authorList>
            <person name="Lemaire J.F."/>
            <person name="Inderbitzin P."/>
            <person name="Gregorio O.A."/>
            <person name="Collins S.B."/>
            <person name="Wespe N."/>
            <person name="Knight-Connoni V."/>
        </authorList>
    </citation>
    <scope>NUCLEOTIDE SEQUENCE [LARGE SCALE GENOMIC DNA]</scope>
    <source>
        <strain evidence="3 4">DSM 100049</strain>
    </source>
</reference>
<evidence type="ECO:0000256" key="1">
    <source>
        <dbReference type="PIRSR" id="PIRSR011396-1"/>
    </source>
</evidence>
<evidence type="ECO:0000313" key="4">
    <source>
        <dbReference type="Proteomes" id="UP000536441"/>
    </source>
</evidence>
<dbReference type="PANTHER" id="PTHR43747:SF4">
    <property type="entry name" value="FLAVIN-DEPENDENT TRYPTOPHAN HALOGENASE"/>
    <property type="match status" value="1"/>
</dbReference>
<dbReference type="InterPro" id="IPR033856">
    <property type="entry name" value="Trp_halogen"/>
</dbReference>
<dbReference type="Pfam" id="PF04820">
    <property type="entry name" value="Trp_halogenase"/>
    <property type="match status" value="1"/>
</dbReference>
<organism evidence="3 4">
    <name type="scientific">Sphingomonas zeae</name>
    <dbReference type="NCBI Taxonomy" id="1646122"/>
    <lineage>
        <taxon>Bacteria</taxon>
        <taxon>Pseudomonadati</taxon>
        <taxon>Pseudomonadota</taxon>
        <taxon>Alphaproteobacteria</taxon>
        <taxon>Sphingomonadales</taxon>
        <taxon>Sphingomonadaceae</taxon>
        <taxon>Sphingomonas</taxon>
    </lineage>
</organism>
<comment type="caution">
    <text evidence="3">The sequence shown here is derived from an EMBL/GenBank/DDBJ whole genome shotgun (WGS) entry which is preliminary data.</text>
</comment>
<dbReference type="Proteomes" id="UP000536441">
    <property type="component" value="Unassembled WGS sequence"/>
</dbReference>
<dbReference type="AlphaFoldDB" id="A0A7Y6B691"/>
<keyword evidence="4" id="KW-1185">Reference proteome</keyword>
<dbReference type="PIRSF" id="PIRSF011396">
    <property type="entry name" value="Trp_halogenase"/>
    <property type="match status" value="1"/>
</dbReference>
<evidence type="ECO:0000313" key="3">
    <source>
        <dbReference type="EMBL" id="NUU48194.1"/>
    </source>
</evidence>
<feature type="binding site" evidence="2">
    <location>
        <position position="81"/>
    </location>
    <ligand>
        <name>7-chloro-L-tryptophan</name>
        <dbReference type="ChEBI" id="CHEBI:58713"/>
    </ligand>
</feature>
<feature type="binding site" evidence="2">
    <location>
        <position position="350"/>
    </location>
    <ligand>
        <name>FAD</name>
        <dbReference type="ChEBI" id="CHEBI:57692"/>
    </ligand>
</feature>
<dbReference type="Gene3D" id="3.50.50.60">
    <property type="entry name" value="FAD/NAD(P)-binding domain"/>
    <property type="match status" value="1"/>
</dbReference>
<keyword evidence="2" id="KW-0547">Nucleotide-binding</keyword>
<gene>
    <name evidence="3" type="ORF">HP438_14575</name>
</gene>
<feature type="binding site" evidence="2">
    <location>
        <position position="189"/>
    </location>
    <ligand>
        <name>FAD</name>
        <dbReference type="ChEBI" id="CHEBI:57692"/>
    </ligand>
</feature>
<accession>A0A7Y6B691</accession>
<feature type="active site" evidence="1">
    <location>
        <position position="81"/>
    </location>
</feature>
<dbReference type="GO" id="GO:0004497">
    <property type="term" value="F:monooxygenase activity"/>
    <property type="evidence" value="ECO:0007669"/>
    <property type="project" value="InterPro"/>
</dbReference>
<protein>
    <submittedName>
        <fullName evidence="3">Tryptophan 7-halogenase</fullName>
    </submittedName>
</protein>
<keyword evidence="2" id="KW-0274">FAD</keyword>
<dbReference type="InterPro" id="IPR006905">
    <property type="entry name" value="Flavin_halogenase"/>
</dbReference>
<keyword evidence="2" id="KW-0285">Flavoprotein</keyword>
<dbReference type="PANTHER" id="PTHR43747">
    <property type="entry name" value="FAD-BINDING PROTEIN"/>
    <property type="match status" value="1"/>
</dbReference>
<dbReference type="InterPro" id="IPR036188">
    <property type="entry name" value="FAD/NAD-bd_sf"/>
</dbReference>
<dbReference type="GO" id="GO:0000166">
    <property type="term" value="F:nucleotide binding"/>
    <property type="evidence" value="ECO:0007669"/>
    <property type="project" value="UniProtKB-KW"/>
</dbReference>
<sequence>MTKVTNDVVRVVIVGGGTAGWMAGAALTRLLSNQCKVRLIESEAIGVVGVGEATLPHIRAFNERLGIPEAEFMARTRATFKLGIEFRDWGRIGDSYIHPFGTFGRGTGAIDFHHYWSRLAREGKDLPPLDQLSYACTLAREARFEHPDHARGGLSSTFGYAYQFDALLFAPYLRSLAEDAGAVRTEGMVVDVARDGENGLIRAVTLADGERVEGDLFIDCSGFRSLLLGQTLGEPFEDWSKWLPTDRAVAMPCRTETAVTPYTSAIAMPAGWRWRIPLQHRTGNGYVYASDFITDAAAARALEDAVEGEKLAEPRLLRFKAGRRRRSWVGNCVAIGLASGFLEPLESTSIYLVQQAITALIELFPSRQMEASDRDEFNRIIDLEYDRIRDFLILHYHATSRDDSPFWNYVRTMPIPDSLAEKLELWRRRGRVVKYREGVFLDASWIAVYLGQGVLPEGWDPRADVAGTHDLLHAVAALRAEIAADVALRPDHRTFLERYCPMVAAA</sequence>
<feature type="binding site" evidence="2">
    <location>
        <position position="346"/>
    </location>
    <ligand>
        <name>L-tryptophan</name>
        <dbReference type="ChEBI" id="CHEBI:57912"/>
    </ligand>
</feature>
<dbReference type="SUPFAM" id="SSF51905">
    <property type="entry name" value="FAD/NAD(P)-binding domain"/>
    <property type="match status" value="1"/>
</dbReference>
<dbReference type="RefSeq" id="WP_175312636.1">
    <property type="nucleotide sequence ID" value="NZ_CBCRYR010000043.1"/>
</dbReference>
<feature type="binding site" evidence="2">
    <location>
        <begin position="16"/>
        <end position="19"/>
    </location>
    <ligand>
        <name>FAD</name>
        <dbReference type="ChEBI" id="CHEBI:57692"/>
    </ligand>
</feature>
<evidence type="ECO:0000256" key="2">
    <source>
        <dbReference type="PIRSR" id="PIRSR011396-2"/>
    </source>
</evidence>
<feature type="binding site" evidence="2">
    <location>
        <position position="337"/>
    </location>
    <ligand>
        <name>FAD</name>
        <dbReference type="ChEBI" id="CHEBI:57692"/>
    </ligand>
</feature>